<evidence type="ECO:0000256" key="4">
    <source>
        <dbReference type="ARBA" id="ARBA00022989"/>
    </source>
</evidence>
<dbReference type="HOGENOM" id="CLU_014617_5_0_1"/>
<dbReference type="PRINTS" id="PR01451">
    <property type="entry name" value="SKCHANNEL"/>
</dbReference>
<feature type="transmembrane region" description="Helical" evidence="8">
    <location>
        <begin position="178"/>
        <end position="197"/>
    </location>
</feature>
<proteinExistence type="predicted"/>
<dbReference type="AlphaFoldDB" id="E9HG77"/>
<dbReference type="GO" id="GO:0071805">
    <property type="term" value="P:potassium ion transmembrane transport"/>
    <property type="evidence" value="ECO:0000318"/>
    <property type="project" value="GO_Central"/>
</dbReference>
<feature type="domain" description="Calmodulin-binding" evidence="9">
    <location>
        <begin position="391"/>
        <end position="464"/>
    </location>
</feature>
<feature type="transmembrane region" description="Helical" evidence="8">
    <location>
        <begin position="306"/>
        <end position="323"/>
    </location>
</feature>
<dbReference type="Pfam" id="PF02888">
    <property type="entry name" value="CaMBD"/>
    <property type="match status" value="1"/>
</dbReference>
<dbReference type="STRING" id="6669.E9HG77"/>
<gene>
    <name evidence="10" type="ORF">DAPPUDRAFT_258886</name>
</gene>
<evidence type="ECO:0000256" key="7">
    <source>
        <dbReference type="ARBA" id="ARBA00023303"/>
    </source>
</evidence>
<dbReference type="Pfam" id="PF03530">
    <property type="entry name" value="SK_channel"/>
    <property type="match status" value="1"/>
</dbReference>
<keyword evidence="11" id="KW-1185">Reference proteome</keyword>
<dbReference type="SUPFAM" id="SSF81327">
    <property type="entry name" value="Small-conductance potassium channel"/>
    <property type="match status" value="1"/>
</dbReference>
<feature type="transmembrane region" description="Helical" evidence="8">
    <location>
        <begin position="138"/>
        <end position="166"/>
    </location>
</feature>
<evidence type="ECO:0000256" key="8">
    <source>
        <dbReference type="SAM" id="Phobius"/>
    </source>
</evidence>
<keyword evidence="6 8" id="KW-0472">Membrane</keyword>
<organism evidence="10 11">
    <name type="scientific">Daphnia pulex</name>
    <name type="common">Water flea</name>
    <dbReference type="NCBI Taxonomy" id="6669"/>
    <lineage>
        <taxon>Eukaryota</taxon>
        <taxon>Metazoa</taxon>
        <taxon>Ecdysozoa</taxon>
        <taxon>Arthropoda</taxon>
        <taxon>Crustacea</taxon>
        <taxon>Branchiopoda</taxon>
        <taxon>Diplostraca</taxon>
        <taxon>Cladocera</taxon>
        <taxon>Anomopoda</taxon>
        <taxon>Daphniidae</taxon>
        <taxon>Daphnia</taxon>
    </lineage>
</organism>
<protein>
    <recommendedName>
        <fullName evidence="9">Calmodulin-binding domain-containing protein</fullName>
    </recommendedName>
</protein>
<dbReference type="GO" id="GO:0005516">
    <property type="term" value="F:calmodulin binding"/>
    <property type="evidence" value="ECO:0000318"/>
    <property type="project" value="GO_Central"/>
</dbReference>
<name>E9HG77_DAPPU</name>
<dbReference type="Gene3D" id="1.10.287.70">
    <property type="match status" value="2"/>
</dbReference>
<feature type="transmembrane region" description="Helical" evidence="8">
    <location>
        <begin position="100"/>
        <end position="118"/>
    </location>
</feature>
<dbReference type="GO" id="GO:0043005">
    <property type="term" value="C:neuron projection"/>
    <property type="evidence" value="ECO:0000318"/>
    <property type="project" value="GO_Central"/>
</dbReference>
<evidence type="ECO:0000256" key="1">
    <source>
        <dbReference type="ARBA" id="ARBA00004141"/>
    </source>
</evidence>
<dbReference type="KEGG" id="dpx:DAPPUDRAFT_258886"/>
<evidence type="ECO:0000256" key="5">
    <source>
        <dbReference type="ARBA" id="ARBA00023065"/>
    </source>
</evidence>
<dbReference type="SUPFAM" id="SSF81324">
    <property type="entry name" value="Voltage-gated potassium channels"/>
    <property type="match status" value="1"/>
</dbReference>
<dbReference type="SMART" id="SM01053">
    <property type="entry name" value="CaMBD"/>
    <property type="match status" value="1"/>
</dbReference>
<dbReference type="OMA" id="PPCQWPP"/>
<dbReference type="eggNOG" id="KOG3684">
    <property type="taxonomic scope" value="Eukaryota"/>
</dbReference>
<feature type="transmembrane region" description="Helical" evidence="8">
    <location>
        <begin position="335"/>
        <end position="355"/>
    </location>
</feature>
<dbReference type="OrthoDB" id="73653at2759"/>
<evidence type="ECO:0000256" key="2">
    <source>
        <dbReference type="ARBA" id="ARBA00022448"/>
    </source>
</evidence>
<evidence type="ECO:0000256" key="6">
    <source>
        <dbReference type="ARBA" id="ARBA00023136"/>
    </source>
</evidence>
<comment type="subcellular location">
    <subcellularLocation>
        <location evidence="1">Membrane</location>
        <topology evidence="1">Multi-pass membrane protein</topology>
    </subcellularLocation>
</comment>
<dbReference type="FunFam" id="1.10.287.70:FF:000174">
    <property type="entry name" value="KCNN (Potassium K ChaNNel, calcium activated)-Like"/>
    <property type="match status" value="1"/>
</dbReference>
<evidence type="ECO:0000256" key="3">
    <source>
        <dbReference type="ARBA" id="ARBA00022692"/>
    </source>
</evidence>
<dbReference type="Pfam" id="PF07885">
    <property type="entry name" value="Ion_trans_2"/>
    <property type="match status" value="1"/>
</dbReference>
<reference evidence="10 11" key="1">
    <citation type="journal article" date="2011" name="Science">
        <title>The ecoresponsive genome of Daphnia pulex.</title>
        <authorList>
            <person name="Colbourne J.K."/>
            <person name="Pfrender M.E."/>
            <person name="Gilbert D."/>
            <person name="Thomas W.K."/>
            <person name="Tucker A."/>
            <person name="Oakley T.H."/>
            <person name="Tokishita S."/>
            <person name="Aerts A."/>
            <person name="Arnold G.J."/>
            <person name="Basu M.K."/>
            <person name="Bauer D.J."/>
            <person name="Caceres C.E."/>
            <person name="Carmel L."/>
            <person name="Casola C."/>
            <person name="Choi J.H."/>
            <person name="Detter J.C."/>
            <person name="Dong Q."/>
            <person name="Dusheyko S."/>
            <person name="Eads B.D."/>
            <person name="Frohlich T."/>
            <person name="Geiler-Samerotte K.A."/>
            <person name="Gerlach D."/>
            <person name="Hatcher P."/>
            <person name="Jogdeo S."/>
            <person name="Krijgsveld J."/>
            <person name="Kriventseva E.V."/>
            <person name="Kultz D."/>
            <person name="Laforsch C."/>
            <person name="Lindquist E."/>
            <person name="Lopez J."/>
            <person name="Manak J.R."/>
            <person name="Muller J."/>
            <person name="Pangilinan J."/>
            <person name="Patwardhan R.P."/>
            <person name="Pitluck S."/>
            <person name="Pritham E.J."/>
            <person name="Rechtsteiner A."/>
            <person name="Rho M."/>
            <person name="Rogozin I.B."/>
            <person name="Sakarya O."/>
            <person name="Salamov A."/>
            <person name="Schaack S."/>
            <person name="Shapiro H."/>
            <person name="Shiga Y."/>
            <person name="Skalitzky C."/>
            <person name="Smith Z."/>
            <person name="Souvorov A."/>
            <person name="Sung W."/>
            <person name="Tang Z."/>
            <person name="Tsuchiya D."/>
            <person name="Tu H."/>
            <person name="Vos H."/>
            <person name="Wang M."/>
            <person name="Wolf Y.I."/>
            <person name="Yamagata H."/>
            <person name="Yamada T."/>
            <person name="Ye Y."/>
            <person name="Shaw J.R."/>
            <person name="Andrews J."/>
            <person name="Crease T.J."/>
            <person name="Tang H."/>
            <person name="Lucas S.M."/>
            <person name="Robertson H.M."/>
            <person name="Bork P."/>
            <person name="Koonin E.V."/>
            <person name="Zdobnov E.M."/>
            <person name="Grigoriev I.V."/>
            <person name="Lynch M."/>
            <person name="Boore J.L."/>
        </authorList>
    </citation>
    <scope>NUCLEOTIDE SEQUENCE [LARGE SCALE GENOMIC DNA]</scope>
</reference>
<dbReference type="InterPro" id="IPR013099">
    <property type="entry name" value="K_chnl_dom"/>
</dbReference>
<dbReference type="InParanoid" id="E9HG77"/>
<dbReference type="GO" id="GO:0043025">
    <property type="term" value="C:neuronal cell body"/>
    <property type="evidence" value="ECO:0000318"/>
    <property type="project" value="GO_Central"/>
</dbReference>
<dbReference type="GO" id="GO:0016286">
    <property type="term" value="F:small conductance calcium-activated potassium channel activity"/>
    <property type="evidence" value="ECO:0000318"/>
    <property type="project" value="GO_Central"/>
</dbReference>
<keyword evidence="7" id="KW-0407">Ion channel</keyword>
<evidence type="ECO:0000313" key="10">
    <source>
        <dbReference type="EMBL" id="EFX69273.1"/>
    </source>
</evidence>
<sequence>MQCEFSMAAIEGSESEENVRPSAGRCNGGNPNALREITISATASTAKVKSDFASGVEFKSITSYSGSRTAVRPLTAMSKNRSNAGYQIGRRKELFEKRKLISDFALVFGIFGIIVMVIESELASYGFYTKLSFYSSTLKTLISVSTVVLLGLIVTYHVFAVQIFLIQNCVDDWRIAMTWKRIIQITLELLFFAVHPIPGELNFFWTTNHIIGDVTESKLVPVDVVLSLPMFLRCYLIGRVMLLHRHNLEIDRCLQSDFFDKRFILKTLMTIRPGTVLLVVMGSLWIIISWTMRQCERYHNEEHDNLLNTMWMIVITFLTIGYGDMFPRTYCGRGIAVATGFLGAGCTALLVAVLTNKLELTQAEKHVHNLMRDTQLNKELVCGPIYYSAMNIQSRQLKNAAANVLRETWLIYKYKKLVDCVNPGRVRTHQRKFLLAIYSLRKAKLDRRKLMDNTGVDMAKNNISTEIILEMNARQKIMFERLGMLEKKLSVLQETVEALPETAFRHQTNFFNS</sequence>
<dbReference type="PANTHER" id="PTHR10153">
    <property type="entry name" value="SMALL CONDUCTANCE CALCIUM-ACTIVATED POTASSIUM CHANNEL"/>
    <property type="match status" value="1"/>
</dbReference>
<keyword evidence="4 8" id="KW-1133">Transmembrane helix</keyword>
<evidence type="ECO:0000259" key="9">
    <source>
        <dbReference type="SMART" id="SM01053"/>
    </source>
</evidence>
<dbReference type="GO" id="GO:0005886">
    <property type="term" value="C:plasma membrane"/>
    <property type="evidence" value="ECO:0000318"/>
    <property type="project" value="GO_Central"/>
</dbReference>
<keyword evidence="2" id="KW-0813">Transport</keyword>
<dbReference type="InterPro" id="IPR004178">
    <property type="entry name" value="CaM-bd_dom"/>
</dbReference>
<evidence type="ECO:0000313" key="11">
    <source>
        <dbReference type="Proteomes" id="UP000000305"/>
    </source>
</evidence>
<dbReference type="InterPro" id="IPR015449">
    <property type="entry name" value="K_chnl_Ca-activ_SK"/>
</dbReference>
<feature type="transmembrane region" description="Helical" evidence="8">
    <location>
        <begin position="263"/>
        <end position="286"/>
    </location>
</feature>
<keyword evidence="3 8" id="KW-0812">Transmembrane</keyword>
<dbReference type="PhylomeDB" id="E9HG77"/>
<dbReference type="Proteomes" id="UP000000305">
    <property type="component" value="Unassembled WGS sequence"/>
</dbReference>
<keyword evidence="5" id="KW-0406">Ion transport</keyword>
<accession>E9HG77</accession>
<dbReference type="InterPro" id="IPR036122">
    <property type="entry name" value="CaM-bd_dom_sf"/>
</dbReference>
<dbReference type="EMBL" id="GL732639">
    <property type="protein sequence ID" value="EFX69273.1"/>
    <property type="molecule type" value="Genomic_DNA"/>
</dbReference>